<reference evidence="2" key="2">
    <citation type="submission" date="2014-07" db="EMBL/GenBank/DDBJ databases">
        <authorList>
            <person name="Hull J."/>
        </authorList>
    </citation>
    <scope>NUCLEOTIDE SEQUENCE</scope>
</reference>
<reference evidence="2" key="1">
    <citation type="journal article" date="2014" name="PLoS ONE">
        <title>Transcriptome-Based Identification of ABC Transporters in the Western Tarnished Plant Bug Lygus hesperus.</title>
        <authorList>
            <person name="Hull J.J."/>
            <person name="Chaney K."/>
            <person name="Geib S.M."/>
            <person name="Fabrick J.A."/>
            <person name="Brent C.S."/>
            <person name="Walsh D."/>
            <person name="Lavine L.C."/>
        </authorList>
    </citation>
    <scope>NUCLEOTIDE SEQUENCE</scope>
</reference>
<feature type="region of interest" description="Disordered" evidence="1">
    <location>
        <begin position="1"/>
        <end position="22"/>
    </location>
</feature>
<feature type="compositionally biased region" description="Basic and acidic residues" evidence="1">
    <location>
        <begin position="77"/>
        <end position="88"/>
    </location>
</feature>
<dbReference type="AlphaFoldDB" id="A0A0A9XSW2"/>
<evidence type="ECO:0000256" key="1">
    <source>
        <dbReference type="SAM" id="MobiDB-lite"/>
    </source>
</evidence>
<protein>
    <submittedName>
        <fullName evidence="2">Chorismate synthase</fullName>
    </submittedName>
</protein>
<evidence type="ECO:0000313" key="2">
    <source>
        <dbReference type="EMBL" id="JAG20170.1"/>
    </source>
</evidence>
<feature type="compositionally biased region" description="Low complexity" evidence="1">
    <location>
        <begin position="9"/>
        <end position="20"/>
    </location>
</feature>
<organism evidence="2">
    <name type="scientific">Lygus hesperus</name>
    <name type="common">Western plant bug</name>
    <dbReference type="NCBI Taxonomy" id="30085"/>
    <lineage>
        <taxon>Eukaryota</taxon>
        <taxon>Metazoa</taxon>
        <taxon>Ecdysozoa</taxon>
        <taxon>Arthropoda</taxon>
        <taxon>Hexapoda</taxon>
        <taxon>Insecta</taxon>
        <taxon>Pterygota</taxon>
        <taxon>Neoptera</taxon>
        <taxon>Paraneoptera</taxon>
        <taxon>Hemiptera</taxon>
        <taxon>Heteroptera</taxon>
        <taxon>Panheteroptera</taxon>
        <taxon>Cimicomorpha</taxon>
        <taxon>Miridae</taxon>
        <taxon>Mirini</taxon>
        <taxon>Lygus</taxon>
    </lineage>
</organism>
<dbReference type="EMBL" id="GDHC01005825">
    <property type="protein sequence ID" value="JAQ12804.1"/>
    <property type="molecule type" value="Transcribed_RNA"/>
</dbReference>
<feature type="region of interest" description="Disordered" evidence="1">
    <location>
        <begin position="68"/>
        <end position="114"/>
    </location>
</feature>
<reference evidence="3" key="3">
    <citation type="journal article" date="2016" name="Gigascience">
        <title>De novo construction of an expanded transcriptome assembly for the western tarnished plant bug, Lygus hesperus.</title>
        <authorList>
            <person name="Tassone E.E."/>
            <person name="Geib S.M."/>
            <person name="Hall B."/>
            <person name="Fabrick J.A."/>
            <person name="Brent C.S."/>
            <person name="Hull J.J."/>
        </authorList>
    </citation>
    <scope>NUCLEOTIDE SEQUENCE</scope>
</reference>
<evidence type="ECO:0000313" key="3">
    <source>
        <dbReference type="EMBL" id="JAQ12804.1"/>
    </source>
</evidence>
<sequence>MHCGNKDNLSSLSTFPFSPLRNNSRSVNDLSSFAITTAGSSNNNSSIVIGGGGGKEDKFLSRVAKRYTATREIGSPRTREDYKGDNKQASRKGKHGKGMSRHWSSFDNFGDYEY</sequence>
<proteinExistence type="predicted"/>
<accession>A0A0A9XSW2</accession>
<gene>
    <name evidence="2" type="primary">aroC_7</name>
    <name evidence="2" type="ORF">CM83_6446</name>
    <name evidence="3" type="ORF">g.93445</name>
</gene>
<dbReference type="EMBL" id="GBHO01023434">
    <property type="protein sequence ID" value="JAG20170.1"/>
    <property type="molecule type" value="Transcribed_RNA"/>
</dbReference>
<name>A0A0A9XSW2_LYGHE</name>
<feature type="compositionally biased region" description="Basic residues" evidence="1">
    <location>
        <begin position="89"/>
        <end position="100"/>
    </location>
</feature>